<evidence type="ECO:0000313" key="2">
    <source>
        <dbReference type="Proteomes" id="UP001187531"/>
    </source>
</evidence>
<evidence type="ECO:0000313" key="1">
    <source>
        <dbReference type="EMBL" id="KAK2723443.1"/>
    </source>
</evidence>
<dbReference type="AlphaFoldDB" id="A0AA88I613"/>
<proteinExistence type="predicted"/>
<organism evidence="1 2">
    <name type="scientific">Artemia franciscana</name>
    <name type="common">Brine shrimp</name>
    <name type="synonym">Artemia sanfranciscana</name>
    <dbReference type="NCBI Taxonomy" id="6661"/>
    <lineage>
        <taxon>Eukaryota</taxon>
        <taxon>Metazoa</taxon>
        <taxon>Ecdysozoa</taxon>
        <taxon>Arthropoda</taxon>
        <taxon>Crustacea</taxon>
        <taxon>Branchiopoda</taxon>
        <taxon>Anostraca</taxon>
        <taxon>Artemiidae</taxon>
        <taxon>Artemia</taxon>
    </lineage>
</organism>
<dbReference type="Proteomes" id="UP001187531">
    <property type="component" value="Unassembled WGS sequence"/>
</dbReference>
<comment type="caution">
    <text evidence="1">The sequence shown here is derived from an EMBL/GenBank/DDBJ whole genome shotgun (WGS) entry which is preliminary data.</text>
</comment>
<dbReference type="EMBL" id="JAVRJZ010000004">
    <property type="protein sequence ID" value="KAK2723443.1"/>
    <property type="molecule type" value="Genomic_DNA"/>
</dbReference>
<accession>A0AA88I613</accession>
<name>A0AA88I613_ARTSF</name>
<keyword evidence="2" id="KW-1185">Reference proteome</keyword>
<gene>
    <name evidence="1" type="ORF">QYM36_001946</name>
</gene>
<sequence>MHGCFIGVISMAEPTKRASYTSRAKLPTALPLQVMQLQGLMEDPSETKTVPLQKDQGLPNQSHMIVFAMTASIIGWRQWLIRSDAGSAPLILESSVQSVSSCLMQNRNCFKIFHTQ</sequence>
<reference evidence="1" key="1">
    <citation type="submission" date="2023-07" db="EMBL/GenBank/DDBJ databases">
        <title>Chromosome-level genome assembly of Artemia franciscana.</title>
        <authorList>
            <person name="Jo E."/>
        </authorList>
    </citation>
    <scope>NUCLEOTIDE SEQUENCE</scope>
    <source>
        <tissue evidence="1">Whole body</tissue>
    </source>
</reference>
<protein>
    <submittedName>
        <fullName evidence="1">Uncharacterized protein</fullName>
    </submittedName>
</protein>